<comment type="caution">
    <text evidence="2">The sequence shown here is derived from an EMBL/GenBank/DDBJ whole genome shotgun (WGS) entry which is preliminary data.</text>
</comment>
<evidence type="ECO:0000256" key="1">
    <source>
        <dbReference type="SAM" id="MobiDB-lite"/>
    </source>
</evidence>
<feature type="region of interest" description="Disordered" evidence="1">
    <location>
        <begin position="124"/>
        <end position="143"/>
    </location>
</feature>
<accession>A0A9P4X1F6</accession>
<protein>
    <submittedName>
        <fullName evidence="2">Uncharacterized protein</fullName>
    </submittedName>
</protein>
<keyword evidence="3" id="KW-1185">Reference proteome</keyword>
<proteinExistence type="predicted"/>
<reference evidence="2" key="1">
    <citation type="submission" date="2019-04" db="EMBL/GenBank/DDBJ databases">
        <title>Sequencing of skin fungus with MAO and IRED activity.</title>
        <authorList>
            <person name="Marsaioli A.J."/>
            <person name="Bonatto J.M.C."/>
            <person name="Reis Junior O."/>
        </authorList>
    </citation>
    <scope>NUCLEOTIDE SEQUENCE</scope>
    <source>
        <strain evidence="2">28M1</strain>
    </source>
</reference>
<dbReference type="EMBL" id="SWKV01000002">
    <property type="protein sequence ID" value="KAF3047739.1"/>
    <property type="molecule type" value="Genomic_DNA"/>
</dbReference>
<evidence type="ECO:0000313" key="2">
    <source>
        <dbReference type="EMBL" id="KAF3047739.1"/>
    </source>
</evidence>
<evidence type="ECO:0000313" key="3">
    <source>
        <dbReference type="Proteomes" id="UP000758155"/>
    </source>
</evidence>
<sequence>MDAWLNASPPAASEPNTLTNAPKYLPSGMITSPYPPPPAPRITTLAAHTSTPHAIIGDRGPHYLTSFVPNAAGIVTDAASLIPKSELEQTHPHLTRAWEAQQAHKAETSTRAEHKLAAFLRNFHTNTALRPPTPPSSPPRHRDVPCDLPLPLGLHRHWGALKPCAIHPAPHPAPRVCQGCRVMQHLALSHGDSAEMAVAASKGARPDSVLSAHLQAKSTGLAIDKM</sequence>
<dbReference type="OrthoDB" id="3754550at2759"/>
<dbReference type="AlphaFoldDB" id="A0A9P4X1F6"/>
<dbReference type="Proteomes" id="UP000758155">
    <property type="component" value="Unassembled WGS sequence"/>
</dbReference>
<name>A0A9P4X1F6_9PLEO</name>
<organism evidence="2 3">
    <name type="scientific">Didymella heteroderae</name>
    <dbReference type="NCBI Taxonomy" id="1769908"/>
    <lineage>
        <taxon>Eukaryota</taxon>
        <taxon>Fungi</taxon>
        <taxon>Dikarya</taxon>
        <taxon>Ascomycota</taxon>
        <taxon>Pezizomycotina</taxon>
        <taxon>Dothideomycetes</taxon>
        <taxon>Pleosporomycetidae</taxon>
        <taxon>Pleosporales</taxon>
        <taxon>Pleosporineae</taxon>
        <taxon>Didymellaceae</taxon>
        <taxon>Didymella</taxon>
    </lineage>
</organism>
<gene>
    <name evidence="2" type="ORF">E8E12_011569</name>
</gene>